<keyword evidence="3" id="KW-1185">Reference proteome</keyword>
<evidence type="ECO:0000313" key="2">
    <source>
        <dbReference type="EMBL" id="PSK93969.1"/>
    </source>
</evidence>
<organism evidence="2 3">
    <name type="scientific">Taibaiella chishuiensis</name>
    <dbReference type="NCBI Taxonomy" id="1434707"/>
    <lineage>
        <taxon>Bacteria</taxon>
        <taxon>Pseudomonadati</taxon>
        <taxon>Bacteroidota</taxon>
        <taxon>Chitinophagia</taxon>
        <taxon>Chitinophagales</taxon>
        <taxon>Chitinophagaceae</taxon>
        <taxon>Taibaiella</taxon>
    </lineage>
</organism>
<sequence>MQKQSWSVGLLCYNEVKTIRDVAEKALRNLELIASEYELIIVDDGSKDGSTEAIRELAAQYKQVVPVIHATNKGIGMGINSFYEHVRYENVFLTAGDGQFDLDELLPFAYVAPDSFVSFYRKENTVYSFYRNWLSWVNKKMNEYLLGVKIKDVNWSKIIKQHHLKQLDLQLKSSLVETEICSKLLYLGVGVKEVQSKYLPRIYGVSKGSSFKTVIKAFKDIWILMGVMYKFKRKNKRGSAASQ</sequence>
<feature type="domain" description="Glycosyltransferase 2-like" evidence="1">
    <location>
        <begin position="7"/>
        <end position="114"/>
    </location>
</feature>
<dbReference type="Proteomes" id="UP000240572">
    <property type="component" value="Unassembled WGS sequence"/>
</dbReference>
<dbReference type="PANTHER" id="PTHR48090:SF7">
    <property type="entry name" value="RFBJ PROTEIN"/>
    <property type="match status" value="1"/>
</dbReference>
<protein>
    <submittedName>
        <fullName evidence="2">Glycosyltransferase involved in cell wall biosynthesis</fullName>
    </submittedName>
</protein>
<comment type="caution">
    <text evidence="2">The sequence shown here is derived from an EMBL/GenBank/DDBJ whole genome shotgun (WGS) entry which is preliminary data.</text>
</comment>
<dbReference type="InterPro" id="IPR050256">
    <property type="entry name" value="Glycosyltransferase_2"/>
</dbReference>
<dbReference type="SUPFAM" id="SSF53448">
    <property type="entry name" value="Nucleotide-diphospho-sugar transferases"/>
    <property type="match status" value="1"/>
</dbReference>
<name>A0A2P8D9R8_9BACT</name>
<dbReference type="InterPro" id="IPR001173">
    <property type="entry name" value="Glyco_trans_2-like"/>
</dbReference>
<proteinExistence type="predicted"/>
<reference evidence="2 3" key="1">
    <citation type="submission" date="2018-03" db="EMBL/GenBank/DDBJ databases">
        <title>Genomic Encyclopedia of Type Strains, Phase III (KMG-III): the genomes of soil and plant-associated and newly described type strains.</title>
        <authorList>
            <person name="Whitman W."/>
        </authorList>
    </citation>
    <scope>NUCLEOTIDE SEQUENCE [LARGE SCALE GENOMIC DNA]</scope>
    <source>
        <strain evidence="2 3">CGMCC 1.12700</strain>
    </source>
</reference>
<keyword evidence="2" id="KW-0808">Transferase</keyword>
<dbReference type="Pfam" id="PF00535">
    <property type="entry name" value="Glycos_transf_2"/>
    <property type="match status" value="1"/>
</dbReference>
<dbReference type="RefSeq" id="WP_106520709.1">
    <property type="nucleotide sequence ID" value="NZ_PYGD01000001.1"/>
</dbReference>
<dbReference type="InterPro" id="IPR029044">
    <property type="entry name" value="Nucleotide-diphossugar_trans"/>
</dbReference>
<dbReference type="Gene3D" id="3.90.550.10">
    <property type="entry name" value="Spore Coat Polysaccharide Biosynthesis Protein SpsA, Chain A"/>
    <property type="match status" value="1"/>
</dbReference>
<gene>
    <name evidence="2" type="ORF">B0I18_101118</name>
</gene>
<evidence type="ECO:0000313" key="3">
    <source>
        <dbReference type="Proteomes" id="UP000240572"/>
    </source>
</evidence>
<evidence type="ECO:0000259" key="1">
    <source>
        <dbReference type="Pfam" id="PF00535"/>
    </source>
</evidence>
<dbReference type="CDD" id="cd04179">
    <property type="entry name" value="DPM_DPG-synthase_like"/>
    <property type="match status" value="1"/>
</dbReference>
<dbReference type="AlphaFoldDB" id="A0A2P8D9R8"/>
<accession>A0A2P8D9R8</accession>
<dbReference type="GO" id="GO:0016740">
    <property type="term" value="F:transferase activity"/>
    <property type="evidence" value="ECO:0007669"/>
    <property type="project" value="UniProtKB-KW"/>
</dbReference>
<dbReference type="EMBL" id="PYGD01000001">
    <property type="protein sequence ID" value="PSK93969.1"/>
    <property type="molecule type" value="Genomic_DNA"/>
</dbReference>
<dbReference type="OrthoDB" id="9810303at2"/>
<dbReference type="PANTHER" id="PTHR48090">
    <property type="entry name" value="UNDECAPRENYL-PHOSPHATE 4-DEOXY-4-FORMAMIDO-L-ARABINOSE TRANSFERASE-RELATED"/>
    <property type="match status" value="1"/>
</dbReference>